<dbReference type="AlphaFoldDB" id="A0A1I1V1G6"/>
<gene>
    <name evidence="1" type="ORF">SAMN05660831_02285</name>
</gene>
<dbReference type="RefSeq" id="WP_093428897.1">
    <property type="nucleotide sequence ID" value="NZ_FOMJ01000008.1"/>
</dbReference>
<organism evidence="1 2">
    <name type="scientific">Thiohalospira halophila DSM 15071</name>
    <dbReference type="NCBI Taxonomy" id="1123397"/>
    <lineage>
        <taxon>Bacteria</taxon>
        <taxon>Pseudomonadati</taxon>
        <taxon>Pseudomonadota</taxon>
        <taxon>Gammaproteobacteria</taxon>
        <taxon>Thiohalospirales</taxon>
        <taxon>Thiohalospiraceae</taxon>
        <taxon>Thiohalospira</taxon>
    </lineage>
</organism>
<dbReference type="InterPro" id="IPR011067">
    <property type="entry name" value="Plasmid_toxin/cell-grow_inhib"/>
</dbReference>
<protein>
    <submittedName>
        <fullName evidence="1">mRNA interferase MazF</fullName>
    </submittedName>
</protein>
<evidence type="ECO:0000313" key="1">
    <source>
        <dbReference type="EMBL" id="SFD76764.1"/>
    </source>
</evidence>
<name>A0A1I1V1G6_9GAMM</name>
<dbReference type="GO" id="GO:0004521">
    <property type="term" value="F:RNA endonuclease activity"/>
    <property type="evidence" value="ECO:0007669"/>
    <property type="project" value="TreeGrafter"/>
</dbReference>
<dbReference type="InterPro" id="IPR003477">
    <property type="entry name" value="PemK-like"/>
</dbReference>
<evidence type="ECO:0000313" key="2">
    <source>
        <dbReference type="Proteomes" id="UP000198611"/>
    </source>
</evidence>
<dbReference type="OrthoDB" id="6064990at2"/>
<reference evidence="1 2" key="1">
    <citation type="submission" date="2016-10" db="EMBL/GenBank/DDBJ databases">
        <authorList>
            <person name="de Groot N.N."/>
        </authorList>
    </citation>
    <scope>NUCLEOTIDE SEQUENCE [LARGE SCALE GENOMIC DNA]</scope>
    <source>
        <strain evidence="1 2">HL3</strain>
    </source>
</reference>
<accession>A0A1I1V1G6</accession>
<dbReference type="PANTHER" id="PTHR33988:SF2">
    <property type="entry name" value="ENDORIBONUCLEASE MAZF"/>
    <property type="match status" value="1"/>
</dbReference>
<dbReference type="STRING" id="1123397.SAMN05660831_02285"/>
<dbReference type="GO" id="GO:0006402">
    <property type="term" value="P:mRNA catabolic process"/>
    <property type="evidence" value="ECO:0007669"/>
    <property type="project" value="TreeGrafter"/>
</dbReference>
<sequence length="107" mass="11563">MRRGDFVTVALQGDFGKPRPALVIQSDRFDALPTATVLPVTSSLIDAPLLRITVEPDAHNGLTRPSQIMVDKVVTVRRDKLGETFGHASDELLLAANRALTVFLGIA</sequence>
<dbReference type="Proteomes" id="UP000198611">
    <property type="component" value="Unassembled WGS sequence"/>
</dbReference>
<dbReference type="GO" id="GO:0003677">
    <property type="term" value="F:DNA binding"/>
    <property type="evidence" value="ECO:0007669"/>
    <property type="project" value="InterPro"/>
</dbReference>
<dbReference type="PANTHER" id="PTHR33988">
    <property type="entry name" value="ENDORIBONUCLEASE MAZF-RELATED"/>
    <property type="match status" value="1"/>
</dbReference>
<dbReference type="Pfam" id="PF02452">
    <property type="entry name" value="PemK_toxin"/>
    <property type="match status" value="1"/>
</dbReference>
<keyword evidence="2" id="KW-1185">Reference proteome</keyword>
<dbReference type="GO" id="GO:0016075">
    <property type="term" value="P:rRNA catabolic process"/>
    <property type="evidence" value="ECO:0007669"/>
    <property type="project" value="TreeGrafter"/>
</dbReference>
<dbReference type="SUPFAM" id="SSF50118">
    <property type="entry name" value="Cell growth inhibitor/plasmid maintenance toxic component"/>
    <property type="match status" value="1"/>
</dbReference>
<proteinExistence type="predicted"/>
<dbReference type="Gene3D" id="2.30.30.110">
    <property type="match status" value="1"/>
</dbReference>
<dbReference type="EMBL" id="FOMJ01000008">
    <property type="protein sequence ID" value="SFD76764.1"/>
    <property type="molecule type" value="Genomic_DNA"/>
</dbReference>